<comment type="caution">
    <text evidence="3">The sequence shown here is derived from an EMBL/GenBank/DDBJ whole genome shotgun (WGS) entry which is preliminary data.</text>
</comment>
<dbReference type="GO" id="GO:0005737">
    <property type="term" value="C:cytoplasm"/>
    <property type="evidence" value="ECO:0007669"/>
    <property type="project" value="TreeGrafter"/>
</dbReference>
<evidence type="ECO:0000313" key="4">
    <source>
        <dbReference type="Proteomes" id="UP001329430"/>
    </source>
</evidence>
<reference evidence="3 4" key="1">
    <citation type="journal article" date="2024" name="Insects">
        <title>An Improved Chromosome-Level Genome Assembly of the Firefly Pyrocoelia pectoralis.</title>
        <authorList>
            <person name="Fu X."/>
            <person name="Meyer-Rochow V.B."/>
            <person name="Ballantyne L."/>
            <person name="Zhu X."/>
        </authorList>
    </citation>
    <scope>NUCLEOTIDE SEQUENCE [LARGE SCALE GENOMIC DNA]</scope>
    <source>
        <strain evidence="3">XCY_ONT2</strain>
    </source>
</reference>
<evidence type="ECO:0000256" key="1">
    <source>
        <dbReference type="ARBA" id="ARBA00005298"/>
    </source>
</evidence>
<name>A0AAN7ZLE7_9COLE</name>
<dbReference type="PANTHER" id="PTHR11188">
    <property type="entry name" value="ARRESTIN DOMAIN CONTAINING PROTEIN"/>
    <property type="match status" value="1"/>
</dbReference>
<keyword evidence="4" id="KW-1185">Reference proteome</keyword>
<sequence>MISCEIGFDVIFLYPKQLIKCTVDVWSEKNCTVESITAEIIGCAECQFTINNSFLKCIRIYKKGVVYRGKEKFFVLQHTIAGGTNTFLLTSDHQYFTFKFCIPEYLPSTWYGEYGTIKYIGNVIVKAEHVAPYHFEKLLKINKVSRKFRYGFVNLGEVEIEIWLPLCGVSAGQKLPVYCNINNQSKVFFGGLIFVLTQIEVYRSTSPVKAVKLFRKDICRIPRMVDILVGNYEFYGVLETNGDTCPTNQYNQCSCCQVIYEAWLSIQGSLPRYKHFGYPNIDTPGIPIIIGNMPLYGWDIDRITNEVRGAIFEPSTSIELDALPPDSEVEKILNLDEELDKETVWNIGRQITEDILHKK</sequence>
<gene>
    <name evidence="3" type="ORF">RI129_007428</name>
</gene>
<dbReference type="InterPro" id="IPR014756">
    <property type="entry name" value="Ig_E-set"/>
</dbReference>
<evidence type="ECO:0000259" key="2">
    <source>
        <dbReference type="Pfam" id="PF00339"/>
    </source>
</evidence>
<dbReference type="Pfam" id="PF00339">
    <property type="entry name" value="Arrestin_N"/>
    <property type="match status" value="1"/>
</dbReference>
<dbReference type="Proteomes" id="UP001329430">
    <property type="component" value="Chromosome 5"/>
</dbReference>
<dbReference type="EMBL" id="JAVRBK010000005">
    <property type="protein sequence ID" value="KAK5643583.1"/>
    <property type="molecule type" value="Genomic_DNA"/>
</dbReference>
<dbReference type="Gene3D" id="2.60.40.640">
    <property type="match status" value="2"/>
</dbReference>
<dbReference type="PANTHER" id="PTHR11188:SF176">
    <property type="entry name" value="ARRESTIN DOMAIN-CONTAINING PROTEIN 1"/>
    <property type="match status" value="1"/>
</dbReference>
<protein>
    <recommendedName>
        <fullName evidence="2">Arrestin-like N-terminal domain-containing protein</fullName>
    </recommendedName>
</protein>
<comment type="similarity">
    <text evidence="1">Belongs to the arrestin family.</text>
</comment>
<feature type="domain" description="Arrestin-like N-terminal" evidence="2">
    <location>
        <begin position="14"/>
        <end position="137"/>
    </location>
</feature>
<proteinExistence type="inferred from homology"/>
<accession>A0AAN7ZLE7</accession>
<dbReference type="SUPFAM" id="SSF81296">
    <property type="entry name" value="E set domains"/>
    <property type="match status" value="1"/>
</dbReference>
<evidence type="ECO:0000313" key="3">
    <source>
        <dbReference type="EMBL" id="KAK5643583.1"/>
    </source>
</evidence>
<dbReference type="GO" id="GO:0015031">
    <property type="term" value="P:protein transport"/>
    <property type="evidence" value="ECO:0007669"/>
    <property type="project" value="TreeGrafter"/>
</dbReference>
<dbReference type="AlphaFoldDB" id="A0AAN7ZLE7"/>
<dbReference type="InterPro" id="IPR014752">
    <property type="entry name" value="Arrestin-like_C"/>
</dbReference>
<dbReference type="InterPro" id="IPR050357">
    <property type="entry name" value="Arrestin_domain-protein"/>
</dbReference>
<dbReference type="InterPro" id="IPR011021">
    <property type="entry name" value="Arrestin-like_N"/>
</dbReference>
<organism evidence="3 4">
    <name type="scientific">Pyrocoelia pectoralis</name>
    <dbReference type="NCBI Taxonomy" id="417401"/>
    <lineage>
        <taxon>Eukaryota</taxon>
        <taxon>Metazoa</taxon>
        <taxon>Ecdysozoa</taxon>
        <taxon>Arthropoda</taxon>
        <taxon>Hexapoda</taxon>
        <taxon>Insecta</taxon>
        <taxon>Pterygota</taxon>
        <taxon>Neoptera</taxon>
        <taxon>Endopterygota</taxon>
        <taxon>Coleoptera</taxon>
        <taxon>Polyphaga</taxon>
        <taxon>Elateriformia</taxon>
        <taxon>Elateroidea</taxon>
        <taxon>Lampyridae</taxon>
        <taxon>Lampyrinae</taxon>
        <taxon>Pyrocoelia</taxon>
    </lineage>
</organism>